<dbReference type="InterPro" id="IPR008969">
    <property type="entry name" value="CarboxyPept-like_regulatory"/>
</dbReference>
<evidence type="ECO:0000313" key="1">
    <source>
        <dbReference type="EMBL" id="MFD1295012.1"/>
    </source>
</evidence>
<name>A0ABW3WTU7_9FLAO</name>
<feature type="non-terminal residue" evidence="1">
    <location>
        <position position="438"/>
    </location>
</feature>
<gene>
    <name evidence="1" type="ORF">ACFQ5N_14300</name>
</gene>
<organism evidence="1 2">
    <name type="scientific">Lutibacter holmesii</name>
    <dbReference type="NCBI Taxonomy" id="1137985"/>
    <lineage>
        <taxon>Bacteria</taxon>
        <taxon>Pseudomonadati</taxon>
        <taxon>Bacteroidota</taxon>
        <taxon>Flavobacteriia</taxon>
        <taxon>Flavobacteriales</taxon>
        <taxon>Flavobacteriaceae</taxon>
        <taxon>Lutibacter</taxon>
    </lineage>
</organism>
<dbReference type="SUPFAM" id="SSF82171">
    <property type="entry name" value="DPP6 N-terminal domain-like"/>
    <property type="match status" value="1"/>
</dbReference>
<comment type="caution">
    <text evidence="1">The sequence shown here is derived from an EMBL/GenBank/DDBJ whole genome shotgun (WGS) entry which is preliminary data.</text>
</comment>
<reference evidence="2" key="1">
    <citation type="journal article" date="2019" name="Int. J. Syst. Evol. Microbiol.">
        <title>The Global Catalogue of Microorganisms (GCM) 10K type strain sequencing project: providing services to taxonomists for standard genome sequencing and annotation.</title>
        <authorList>
            <consortium name="The Broad Institute Genomics Platform"/>
            <consortium name="The Broad Institute Genome Sequencing Center for Infectious Disease"/>
            <person name="Wu L."/>
            <person name="Ma J."/>
        </authorList>
    </citation>
    <scope>NUCLEOTIDE SEQUENCE [LARGE SCALE GENOMIC DNA]</scope>
    <source>
        <strain evidence="2">CCUG 62221</strain>
    </source>
</reference>
<protein>
    <submittedName>
        <fullName evidence="1">Carboxypeptidase-like regulatory domain-containing protein</fullName>
    </submittedName>
</protein>
<keyword evidence="2" id="KW-1185">Reference proteome</keyword>
<proteinExistence type="predicted"/>
<dbReference type="EMBL" id="JBHTMV010000017">
    <property type="protein sequence ID" value="MFD1295012.1"/>
    <property type="molecule type" value="Genomic_DNA"/>
</dbReference>
<sequence>MKKNSILIFLICVSFLTRGQEITSTPEENYVVKNISGNTKYQDYGVSYAGDSTVIFASSRKGKTIRNKVWKGNDQPFLQLYKGVYNQDGEITNIELFSKKINTKFHDADVTFTKDLKTIYFTRNNYLDKKFKKDTLDWNLNQLYKATVNEKGDWEVQQMPFNNDNYQTGHPALNKAEDKLYFISDMLGGYGKTDIYVVDILSDSTYSKPRNLGPNVNTKGKEMFPFIDGQDILYFSSDAYVDGMGGLDVYVTRIKNGVAVKKAENIGRPINSDKDDFGFVRQPNTNLGYFSSNRKGGKGDDDIYSFEEKQPLNFDCYQFVEGVVRDRESGALMPGALVELFDQSGEVIGSVISDMAGAFEYKVACDTPYKVVGSKQDYTTDSKEFITSNVHDLKLELGLLIEPSDFVTVRGMLMVNINPIYFDLDKSNIREDAAIEIE</sequence>
<dbReference type="Proteomes" id="UP001597241">
    <property type="component" value="Unassembled WGS sequence"/>
</dbReference>
<accession>A0ABW3WTU7</accession>
<dbReference type="SUPFAM" id="SSF49464">
    <property type="entry name" value="Carboxypeptidase regulatory domain-like"/>
    <property type="match status" value="1"/>
</dbReference>
<dbReference type="RefSeq" id="WP_386810474.1">
    <property type="nucleotide sequence ID" value="NZ_JBHTMV010000017.1"/>
</dbReference>
<evidence type="ECO:0000313" key="2">
    <source>
        <dbReference type="Proteomes" id="UP001597241"/>
    </source>
</evidence>